<feature type="domain" description="EamA" evidence="7">
    <location>
        <begin position="6"/>
        <end position="136"/>
    </location>
</feature>
<feature type="transmembrane region" description="Helical" evidence="6">
    <location>
        <begin position="210"/>
        <end position="228"/>
    </location>
</feature>
<feature type="transmembrane region" description="Helical" evidence="6">
    <location>
        <begin position="122"/>
        <end position="144"/>
    </location>
</feature>
<evidence type="ECO:0000313" key="8">
    <source>
        <dbReference type="EMBL" id="ROH86272.1"/>
    </source>
</evidence>
<dbReference type="InterPro" id="IPR037185">
    <property type="entry name" value="EmrE-like"/>
</dbReference>
<evidence type="ECO:0000256" key="2">
    <source>
        <dbReference type="ARBA" id="ARBA00022475"/>
    </source>
</evidence>
<evidence type="ECO:0000256" key="4">
    <source>
        <dbReference type="ARBA" id="ARBA00022989"/>
    </source>
</evidence>
<dbReference type="PANTHER" id="PTHR42920">
    <property type="entry name" value="OS03G0707200 PROTEIN-RELATED"/>
    <property type="match status" value="1"/>
</dbReference>
<feature type="transmembrane region" description="Helical" evidence="6">
    <location>
        <begin position="265"/>
        <end position="285"/>
    </location>
</feature>
<dbReference type="Pfam" id="PF00892">
    <property type="entry name" value="EamA"/>
    <property type="match status" value="2"/>
</dbReference>
<feature type="transmembrane region" description="Helical" evidence="6">
    <location>
        <begin position="34"/>
        <end position="55"/>
    </location>
</feature>
<evidence type="ECO:0000256" key="5">
    <source>
        <dbReference type="ARBA" id="ARBA00023136"/>
    </source>
</evidence>
<keyword evidence="5 6" id="KW-0472">Membrane</keyword>
<dbReference type="EMBL" id="RJVP01000003">
    <property type="protein sequence ID" value="ROH86272.1"/>
    <property type="molecule type" value="Genomic_DNA"/>
</dbReference>
<dbReference type="GO" id="GO:0005886">
    <property type="term" value="C:plasma membrane"/>
    <property type="evidence" value="ECO:0007669"/>
    <property type="project" value="UniProtKB-SubCell"/>
</dbReference>
<feature type="transmembrane region" description="Helical" evidence="6">
    <location>
        <begin position="67"/>
        <end position="86"/>
    </location>
</feature>
<proteinExistence type="predicted"/>
<dbReference type="SUPFAM" id="SSF103481">
    <property type="entry name" value="Multidrug resistance efflux transporter EmrE"/>
    <property type="match status" value="2"/>
</dbReference>
<feature type="transmembrane region" description="Helical" evidence="6">
    <location>
        <begin position="92"/>
        <end position="113"/>
    </location>
</feature>
<dbReference type="InterPro" id="IPR000620">
    <property type="entry name" value="EamA_dom"/>
</dbReference>
<reference evidence="8 9" key="1">
    <citation type="submission" date="2018-10" db="EMBL/GenBank/DDBJ databases">
        <authorList>
            <person name="Chen W.-M."/>
        </authorList>
    </citation>
    <scope>NUCLEOTIDE SEQUENCE [LARGE SCALE GENOMIC DNA]</scope>
    <source>
        <strain evidence="8 9">H-5</strain>
    </source>
</reference>
<keyword evidence="3 6" id="KW-0812">Transmembrane</keyword>
<comment type="caution">
    <text evidence="8">The sequence shown here is derived from an EMBL/GenBank/DDBJ whole genome shotgun (WGS) entry which is preliminary data.</text>
</comment>
<evidence type="ECO:0000313" key="9">
    <source>
        <dbReference type="Proteomes" id="UP000275137"/>
    </source>
</evidence>
<comment type="subcellular location">
    <subcellularLocation>
        <location evidence="1">Cell membrane</location>
        <topology evidence="1">Multi-pass membrane protein</topology>
    </subcellularLocation>
</comment>
<gene>
    <name evidence="8" type="ORF">ED236_07495</name>
</gene>
<dbReference type="InterPro" id="IPR051258">
    <property type="entry name" value="Diverse_Substrate_Transporter"/>
</dbReference>
<organism evidence="8 9">
    <name type="scientific">Pseudomethylobacillus aquaticus</name>
    <dbReference type="NCBI Taxonomy" id="2676064"/>
    <lineage>
        <taxon>Bacteria</taxon>
        <taxon>Pseudomonadati</taxon>
        <taxon>Pseudomonadota</taxon>
        <taxon>Betaproteobacteria</taxon>
        <taxon>Nitrosomonadales</taxon>
        <taxon>Methylophilaceae</taxon>
        <taxon>Pseudomethylobacillus</taxon>
    </lineage>
</organism>
<feature type="transmembrane region" description="Helical" evidence="6">
    <location>
        <begin position="150"/>
        <end position="166"/>
    </location>
</feature>
<name>A0A3N0V0Z5_9PROT</name>
<evidence type="ECO:0000256" key="1">
    <source>
        <dbReference type="ARBA" id="ARBA00004651"/>
    </source>
</evidence>
<accession>A0A3N0V0Z5</accession>
<dbReference type="RefSeq" id="WP_123237335.1">
    <property type="nucleotide sequence ID" value="NZ_RJVP01000003.1"/>
</dbReference>
<evidence type="ECO:0000256" key="3">
    <source>
        <dbReference type="ARBA" id="ARBA00022692"/>
    </source>
</evidence>
<feature type="transmembrane region" description="Helical" evidence="6">
    <location>
        <begin position="240"/>
        <end position="259"/>
    </location>
</feature>
<feature type="transmembrane region" description="Helical" evidence="6">
    <location>
        <begin position="7"/>
        <end position="28"/>
    </location>
</feature>
<keyword evidence="4 6" id="KW-1133">Transmembrane helix</keyword>
<evidence type="ECO:0000259" key="7">
    <source>
        <dbReference type="Pfam" id="PF00892"/>
    </source>
</evidence>
<dbReference type="Proteomes" id="UP000275137">
    <property type="component" value="Unassembled WGS sequence"/>
</dbReference>
<keyword evidence="2" id="KW-1003">Cell membrane</keyword>
<protein>
    <submittedName>
        <fullName evidence="8">DMT family transporter</fullName>
    </submittedName>
</protein>
<dbReference type="AlphaFoldDB" id="A0A3N0V0Z5"/>
<feature type="transmembrane region" description="Helical" evidence="6">
    <location>
        <begin position="178"/>
        <end position="198"/>
    </location>
</feature>
<feature type="domain" description="EamA" evidence="7">
    <location>
        <begin position="147"/>
        <end position="281"/>
    </location>
</feature>
<evidence type="ECO:0000256" key="6">
    <source>
        <dbReference type="SAM" id="Phobius"/>
    </source>
</evidence>
<dbReference type="PANTHER" id="PTHR42920:SF15">
    <property type="entry name" value="MEMBRANE PROTEIN"/>
    <property type="match status" value="1"/>
</dbReference>
<sequence length="294" mass="30639">MQRFTTYLMVITAAVFWGANFNLAVPVVAEMHPFVAGATRYLLAAAVMLMIMCWRRERIPLRYARQYLLLGVVGVFGFNLLFFLGMQTTSAVNGALIMALNPLLTSIVAYVLLSDRPSSRQLLAYPVGFAGVGVVVLGGGAALHAAIGDVYIFGASLAWAFYNVLLRKHMPSDVSGIASTAAIMSAGALALTAVAVLAGKPFIVPSVHAGSALLVMTLGGGVLAYLFWNVGVAKLGAAQAAIFLNLVPVASMLIAVFEGHPPNHAQWLGGLLVIGAVLFASAGFAGKSSVPSAS</sequence>
<keyword evidence="9" id="KW-1185">Reference proteome</keyword>